<dbReference type="SUPFAM" id="SSF110849">
    <property type="entry name" value="ParB/Sulfiredoxin"/>
    <property type="match status" value="1"/>
</dbReference>
<protein>
    <recommendedName>
        <fullName evidence="3">ParB/Sulfiredoxin domain-containing protein</fullName>
    </recommendedName>
</protein>
<proteinExistence type="predicted"/>
<dbReference type="AlphaFoldDB" id="A0A161XCK5"/>
<dbReference type="STRING" id="455432.AWN90_41270"/>
<sequence length="268" mass="29893">MGRAPARIEVTSRLRWVRLDQMKVNPQAQRVLDRAWADELARDFDPDLMGFIHVSLRDGWYYIVDGQHRRDAAMTFLGSDQQVQCHVYEGLTCAQEAELFLELNRTKRQGPMGRYKVALTAGKPVETDIDRIVRALGLQIGANPALEEIGCVTTLVGVYRKHGPGSLGFALRVIRDTYGYDGFKREPIAALALIKDRYGDGIDEARLASRLARKGLVELRRAAKSMREATGNPADQCYAHTMVAFYNRGTGKRIDPWWNLGAVGGGAS</sequence>
<keyword evidence="2" id="KW-1185">Reference proteome</keyword>
<name>A0A161XCK5_9NOCA</name>
<reference evidence="1 2" key="1">
    <citation type="submission" date="2016-04" db="EMBL/GenBank/DDBJ databases">
        <authorList>
            <person name="Evans L.H."/>
            <person name="Alamgir A."/>
            <person name="Owens N."/>
            <person name="Weber N.D."/>
            <person name="Virtaneva K."/>
            <person name="Barbian K."/>
            <person name="Babar A."/>
            <person name="Rosenke K."/>
        </authorList>
    </citation>
    <scope>NUCLEOTIDE SEQUENCE [LARGE SCALE GENOMIC DNA]</scope>
    <source>
        <strain evidence="1 2">IFM 0406</strain>
    </source>
</reference>
<evidence type="ECO:0000313" key="2">
    <source>
        <dbReference type="Proteomes" id="UP000076512"/>
    </source>
</evidence>
<dbReference type="Pfam" id="PF20188">
    <property type="entry name" value="DUF6551"/>
    <property type="match status" value="1"/>
</dbReference>
<evidence type="ECO:0000313" key="1">
    <source>
        <dbReference type="EMBL" id="KZM70958.1"/>
    </source>
</evidence>
<organism evidence="1 2">
    <name type="scientific">Nocardia terpenica</name>
    <dbReference type="NCBI Taxonomy" id="455432"/>
    <lineage>
        <taxon>Bacteria</taxon>
        <taxon>Bacillati</taxon>
        <taxon>Actinomycetota</taxon>
        <taxon>Actinomycetes</taxon>
        <taxon>Mycobacteriales</taxon>
        <taxon>Nocardiaceae</taxon>
        <taxon>Nocardia</taxon>
    </lineage>
</organism>
<dbReference type="Proteomes" id="UP000076512">
    <property type="component" value="Unassembled WGS sequence"/>
</dbReference>
<comment type="caution">
    <text evidence="1">The sequence shown here is derived from an EMBL/GenBank/DDBJ whole genome shotgun (WGS) entry which is preliminary data.</text>
</comment>
<dbReference type="InterPro" id="IPR036086">
    <property type="entry name" value="ParB/Sulfiredoxin_sf"/>
</dbReference>
<dbReference type="EMBL" id="LWGR01000013">
    <property type="protein sequence ID" value="KZM70958.1"/>
    <property type="molecule type" value="Genomic_DNA"/>
</dbReference>
<accession>A0A161XCK5</accession>
<dbReference type="InterPro" id="IPR046681">
    <property type="entry name" value="DUF6551"/>
</dbReference>
<evidence type="ECO:0008006" key="3">
    <source>
        <dbReference type="Google" id="ProtNLM"/>
    </source>
</evidence>
<dbReference type="RefSeq" id="WP_067594866.1">
    <property type="nucleotide sequence ID" value="NZ_JAAFZG010000003.1"/>
</dbReference>
<gene>
    <name evidence="1" type="ORF">AWN90_41270</name>
</gene>
<dbReference type="OrthoDB" id="4545778at2"/>